<accession>A0A9P8VX51</accession>
<name>A0A9P8VX51_9HYPO</name>
<feature type="compositionally biased region" description="Polar residues" evidence="1">
    <location>
        <begin position="49"/>
        <end position="64"/>
    </location>
</feature>
<feature type="transmembrane region" description="Helical" evidence="2">
    <location>
        <begin position="70"/>
        <end position="89"/>
    </location>
</feature>
<gene>
    <name evidence="3" type="ORF">B0T10DRAFT_497046</name>
</gene>
<comment type="caution">
    <text evidence="3">The sequence shown here is derived from an EMBL/GenBank/DDBJ whole genome shotgun (WGS) entry which is preliminary data.</text>
</comment>
<keyword evidence="2" id="KW-0812">Transmembrane</keyword>
<evidence type="ECO:0000256" key="1">
    <source>
        <dbReference type="SAM" id="MobiDB-lite"/>
    </source>
</evidence>
<dbReference type="AlphaFoldDB" id="A0A9P8VX51"/>
<feature type="region of interest" description="Disordered" evidence="1">
    <location>
        <begin position="45"/>
        <end position="64"/>
    </location>
</feature>
<feature type="non-terminal residue" evidence="3">
    <location>
        <position position="125"/>
    </location>
</feature>
<keyword evidence="2" id="KW-1133">Transmembrane helix</keyword>
<sequence>MAGDGAGGVGGVGAGQLAAVLVMMKMRRYHGGGVDVVRGGESGDEVFYGSTNNPKRSNCRPTSIPSSAETTRVILALAFILMVWCNPLLPPSPFAPLPRRLLFGLGRMQIATQESNFLPGSGFLG</sequence>
<reference evidence="3 4" key="1">
    <citation type="journal article" date="2021" name="Nat. Commun.">
        <title>Genetic determinants of endophytism in the Arabidopsis root mycobiome.</title>
        <authorList>
            <person name="Mesny F."/>
            <person name="Miyauchi S."/>
            <person name="Thiergart T."/>
            <person name="Pickel B."/>
            <person name="Atanasova L."/>
            <person name="Karlsson M."/>
            <person name="Huettel B."/>
            <person name="Barry K.W."/>
            <person name="Haridas S."/>
            <person name="Chen C."/>
            <person name="Bauer D."/>
            <person name="Andreopoulos W."/>
            <person name="Pangilinan J."/>
            <person name="LaButti K."/>
            <person name="Riley R."/>
            <person name="Lipzen A."/>
            <person name="Clum A."/>
            <person name="Drula E."/>
            <person name="Henrissat B."/>
            <person name="Kohler A."/>
            <person name="Grigoriev I.V."/>
            <person name="Martin F.M."/>
            <person name="Hacquard S."/>
        </authorList>
    </citation>
    <scope>NUCLEOTIDE SEQUENCE [LARGE SCALE GENOMIC DNA]</scope>
    <source>
        <strain evidence="3 4">MPI-CAGE-CH-0241</strain>
    </source>
</reference>
<feature type="transmembrane region" description="Helical" evidence="2">
    <location>
        <begin position="6"/>
        <end position="24"/>
    </location>
</feature>
<evidence type="ECO:0000256" key="2">
    <source>
        <dbReference type="SAM" id="Phobius"/>
    </source>
</evidence>
<protein>
    <submittedName>
        <fullName evidence="3">Uncharacterized protein</fullName>
    </submittedName>
</protein>
<dbReference type="EMBL" id="JAGPYM010000031">
    <property type="protein sequence ID" value="KAH6877112.1"/>
    <property type="molecule type" value="Genomic_DNA"/>
</dbReference>
<evidence type="ECO:0000313" key="3">
    <source>
        <dbReference type="EMBL" id="KAH6877112.1"/>
    </source>
</evidence>
<evidence type="ECO:0000313" key="4">
    <source>
        <dbReference type="Proteomes" id="UP000777438"/>
    </source>
</evidence>
<organism evidence="3 4">
    <name type="scientific">Thelonectria olida</name>
    <dbReference type="NCBI Taxonomy" id="1576542"/>
    <lineage>
        <taxon>Eukaryota</taxon>
        <taxon>Fungi</taxon>
        <taxon>Dikarya</taxon>
        <taxon>Ascomycota</taxon>
        <taxon>Pezizomycotina</taxon>
        <taxon>Sordariomycetes</taxon>
        <taxon>Hypocreomycetidae</taxon>
        <taxon>Hypocreales</taxon>
        <taxon>Nectriaceae</taxon>
        <taxon>Thelonectria</taxon>
    </lineage>
</organism>
<proteinExistence type="predicted"/>
<keyword evidence="2" id="KW-0472">Membrane</keyword>
<dbReference type="Proteomes" id="UP000777438">
    <property type="component" value="Unassembled WGS sequence"/>
</dbReference>
<keyword evidence="4" id="KW-1185">Reference proteome</keyword>